<name>A0ABQ9H4C3_9NEOP</name>
<evidence type="ECO:0000313" key="2">
    <source>
        <dbReference type="Proteomes" id="UP001159363"/>
    </source>
</evidence>
<gene>
    <name evidence="1" type="ORF">PR048_019706</name>
</gene>
<comment type="caution">
    <text evidence="1">The sequence shown here is derived from an EMBL/GenBank/DDBJ whole genome shotgun (WGS) entry which is preliminary data.</text>
</comment>
<accession>A0ABQ9H4C3</accession>
<keyword evidence="2" id="KW-1185">Reference proteome</keyword>
<sequence length="757" mass="84414">MSSESKTHLFGGKFAFATPTSSTFKAVEANGMLCSCSQLMMASFLQLLVIFHLSTVVPFRLTCNKQQTRFRHEATTPSSMHDDKTLTFILTSPLCCVDVSSCQLLPHVPIAEWSKASACPPLDCILSSEIAAPLEANFRTNMVVERLACPLATTDIMECKAKMTAQWLPRLRINMAAYWLPIRWNPICLLHKWNVRAGSWGSKMAAADGLLVSHQGEPGPIPSRVNPGFSQVGVVPDDAASPRVFSGISSFLRSCIPALVRALLHSLLISPSSALKTSQLCAKNEAYSLRTLFIASICHSHVEHNGVERFRANEGVVRRVLSRAGMQGMAETGYLRENPPTSSIFQNDSQVTKFLERHHQDTSRFALLGGELSSNCTNRGLRCRKLSIPSATVHPLTPLFELASPPPSNKLGFQETGHPWMLRPGDVLLASVGVSLSLDLLPRPLHPTDKPFSREIRVCAQRTQRWGMEVLEALPVPAREDLLKGARGGDISALRAVRCSLAKRSATKCCRQEPTECKWNARTREAGEPLENPPASSNFRYVSHARNTGVTSLESEAWCSHYTTMDSIILRREELREVWWIVTTKVLRANECEIWQIWSSTKMQGWGRIGKPRENVPASSINHHNYYMLSLEMKVVHWSLVYSCANQRSWPRRQQTVYLPAEDERERERAVKVHVCLPQASASQRAFWLGGLPATSYHFPPLAKVLPRAACNCQFFDTKASPSTYTSHNRSESRMPATPYNLFTASRVCEVLGVKNH</sequence>
<reference evidence="1 2" key="1">
    <citation type="submission" date="2023-02" db="EMBL/GenBank/DDBJ databases">
        <title>LHISI_Scaffold_Assembly.</title>
        <authorList>
            <person name="Stuart O.P."/>
            <person name="Cleave R."/>
            <person name="Magrath M.J.L."/>
            <person name="Mikheyev A.S."/>
        </authorList>
    </citation>
    <scope>NUCLEOTIDE SEQUENCE [LARGE SCALE GENOMIC DNA]</scope>
    <source>
        <strain evidence="1">Daus_M_001</strain>
        <tissue evidence="1">Leg muscle</tissue>
    </source>
</reference>
<protein>
    <submittedName>
        <fullName evidence="1">Uncharacterized protein</fullName>
    </submittedName>
</protein>
<proteinExistence type="predicted"/>
<organism evidence="1 2">
    <name type="scientific">Dryococelus australis</name>
    <dbReference type="NCBI Taxonomy" id="614101"/>
    <lineage>
        <taxon>Eukaryota</taxon>
        <taxon>Metazoa</taxon>
        <taxon>Ecdysozoa</taxon>
        <taxon>Arthropoda</taxon>
        <taxon>Hexapoda</taxon>
        <taxon>Insecta</taxon>
        <taxon>Pterygota</taxon>
        <taxon>Neoptera</taxon>
        <taxon>Polyneoptera</taxon>
        <taxon>Phasmatodea</taxon>
        <taxon>Verophasmatodea</taxon>
        <taxon>Anareolatae</taxon>
        <taxon>Phasmatidae</taxon>
        <taxon>Eurycanthinae</taxon>
        <taxon>Dryococelus</taxon>
    </lineage>
</organism>
<evidence type="ECO:0000313" key="1">
    <source>
        <dbReference type="EMBL" id="KAJ8879100.1"/>
    </source>
</evidence>
<dbReference type="Proteomes" id="UP001159363">
    <property type="component" value="Chromosome 6"/>
</dbReference>
<dbReference type="EMBL" id="JARBHB010000007">
    <property type="protein sequence ID" value="KAJ8879100.1"/>
    <property type="molecule type" value="Genomic_DNA"/>
</dbReference>